<dbReference type="Proteomes" id="UP001247805">
    <property type="component" value="Unassembled WGS sequence"/>
</dbReference>
<keyword evidence="3" id="KW-0328">Glycosyltransferase</keyword>
<dbReference type="PANTHER" id="PTHR12526:SF630">
    <property type="entry name" value="GLYCOSYLTRANSFERASE"/>
    <property type="match status" value="1"/>
</dbReference>
<dbReference type="InterPro" id="IPR001296">
    <property type="entry name" value="Glyco_trans_1"/>
</dbReference>
<dbReference type="SUPFAM" id="SSF53756">
    <property type="entry name" value="UDP-Glycosyltransferase/glycogen phosphorylase"/>
    <property type="match status" value="1"/>
</dbReference>
<accession>A0ABU3T256</accession>
<dbReference type="EC" id="2.4.-.-" evidence="3"/>
<dbReference type="GO" id="GO:0016757">
    <property type="term" value="F:glycosyltransferase activity"/>
    <property type="evidence" value="ECO:0007669"/>
    <property type="project" value="UniProtKB-KW"/>
</dbReference>
<evidence type="ECO:0000313" key="4">
    <source>
        <dbReference type="Proteomes" id="UP001247805"/>
    </source>
</evidence>
<keyword evidence="4" id="KW-1185">Reference proteome</keyword>
<dbReference type="InterPro" id="IPR028098">
    <property type="entry name" value="Glyco_trans_4-like_N"/>
</dbReference>
<sequence>MTKKIVHLVYSMGCGGLEKVIVNLINASADYDCEHIIVTLTPEYELIDLIEADIQVYCVDKKLGKDVLCHWRLFKLFKQIKPDVLNTYNFGTIEYQMIASLSGIKWLVHSDHGRGGDDAKGQNSRNNFVRRFMSGFIDEYIVVSKDLYRWVKDVIKIKSKSVRIIQNGVALENYTAQNKDATYYKFCTVGRLDPVKNQTLMINAYARALQKNEALKQTKLEIVGDGPIKAELASLIESHQLGSHIKLLGYRENIAEILSQANAFILSSNYEAMPMTILEAMASRVPVVTTDVGGIRHFISDQEVTFVPSSNVELLADSFINLYTNPHDFIDKIDKAYTLVSSQYSLAQMCKIYMQVYKVI</sequence>
<dbReference type="EMBL" id="JAWDIO010000002">
    <property type="protein sequence ID" value="MDU0356349.1"/>
    <property type="molecule type" value="Genomic_DNA"/>
</dbReference>
<evidence type="ECO:0000259" key="2">
    <source>
        <dbReference type="Pfam" id="PF13439"/>
    </source>
</evidence>
<name>A0ABU3T256_9ALTE</name>
<reference evidence="3 4" key="1">
    <citation type="submission" date="2023-10" db="EMBL/GenBank/DDBJ databases">
        <title>Glaciecola aquimarina strain GGW-M5 nov., isolated from a coastal seawater.</title>
        <authorList>
            <person name="Bayburt H."/>
            <person name="Kim J.M."/>
            <person name="Choi B.J."/>
            <person name="Jeon C.O."/>
        </authorList>
    </citation>
    <scope>NUCLEOTIDE SEQUENCE [LARGE SCALE GENOMIC DNA]</scope>
    <source>
        <strain evidence="3 4">KCTC 32108</strain>
    </source>
</reference>
<feature type="domain" description="Glycosyl transferase family 1" evidence="1">
    <location>
        <begin position="177"/>
        <end position="326"/>
    </location>
</feature>
<protein>
    <submittedName>
        <fullName evidence="3">Glycosyltransferase</fullName>
        <ecNumber evidence="3">2.4.-.-</ecNumber>
    </submittedName>
</protein>
<evidence type="ECO:0000259" key="1">
    <source>
        <dbReference type="Pfam" id="PF00534"/>
    </source>
</evidence>
<keyword evidence="3" id="KW-0808">Transferase</keyword>
<feature type="domain" description="Glycosyltransferase subfamily 4-like N-terminal" evidence="2">
    <location>
        <begin position="15"/>
        <end position="172"/>
    </location>
</feature>
<dbReference type="Pfam" id="PF13439">
    <property type="entry name" value="Glyco_transf_4"/>
    <property type="match status" value="1"/>
</dbReference>
<dbReference type="PANTHER" id="PTHR12526">
    <property type="entry name" value="GLYCOSYLTRANSFERASE"/>
    <property type="match status" value="1"/>
</dbReference>
<comment type="caution">
    <text evidence="3">The sequence shown here is derived from an EMBL/GenBank/DDBJ whole genome shotgun (WGS) entry which is preliminary data.</text>
</comment>
<dbReference type="RefSeq" id="WP_316027839.1">
    <property type="nucleotide sequence ID" value="NZ_JAWDIO010000002.1"/>
</dbReference>
<evidence type="ECO:0000313" key="3">
    <source>
        <dbReference type="EMBL" id="MDU0356349.1"/>
    </source>
</evidence>
<organism evidence="3 4">
    <name type="scientific">Paraglaciecola aquimarina</name>
    <dbReference type="NCBI Taxonomy" id="1235557"/>
    <lineage>
        <taxon>Bacteria</taxon>
        <taxon>Pseudomonadati</taxon>
        <taxon>Pseudomonadota</taxon>
        <taxon>Gammaproteobacteria</taxon>
        <taxon>Alteromonadales</taxon>
        <taxon>Alteromonadaceae</taxon>
        <taxon>Paraglaciecola</taxon>
    </lineage>
</organism>
<gene>
    <name evidence="3" type="ORF">RS130_22850</name>
</gene>
<proteinExistence type="predicted"/>
<dbReference type="Pfam" id="PF00534">
    <property type="entry name" value="Glycos_transf_1"/>
    <property type="match status" value="1"/>
</dbReference>
<dbReference type="Gene3D" id="3.40.50.2000">
    <property type="entry name" value="Glycogen Phosphorylase B"/>
    <property type="match status" value="2"/>
</dbReference>